<dbReference type="AlphaFoldDB" id="A0A381S9K9"/>
<dbReference type="EMBL" id="UINC01002837">
    <property type="protein sequence ID" value="SVA00780.1"/>
    <property type="molecule type" value="Genomic_DNA"/>
</dbReference>
<sequence length="48" mass="5420">MLSYWLDGEKPTICLEDLESLLQLRGLTLPISSGRTYVLNCAATKLHR</sequence>
<organism evidence="1">
    <name type="scientific">marine metagenome</name>
    <dbReference type="NCBI Taxonomy" id="408172"/>
    <lineage>
        <taxon>unclassified sequences</taxon>
        <taxon>metagenomes</taxon>
        <taxon>ecological metagenomes</taxon>
    </lineage>
</organism>
<reference evidence="1" key="1">
    <citation type="submission" date="2018-05" db="EMBL/GenBank/DDBJ databases">
        <authorList>
            <person name="Lanie J.A."/>
            <person name="Ng W.-L."/>
            <person name="Kazmierczak K.M."/>
            <person name="Andrzejewski T.M."/>
            <person name="Davidsen T.M."/>
            <person name="Wayne K.J."/>
            <person name="Tettelin H."/>
            <person name="Glass J.I."/>
            <person name="Rusch D."/>
            <person name="Podicherti R."/>
            <person name="Tsui H.-C.T."/>
            <person name="Winkler M.E."/>
        </authorList>
    </citation>
    <scope>NUCLEOTIDE SEQUENCE</scope>
</reference>
<accession>A0A381S9K9</accession>
<proteinExistence type="predicted"/>
<name>A0A381S9K9_9ZZZZ</name>
<protein>
    <submittedName>
        <fullName evidence="1">Uncharacterized protein</fullName>
    </submittedName>
</protein>
<evidence type="ECO:0000313" key="1">
    <source>
        <dbReference type="EMBL" id="SVA00780.1"/>
    </source>
</evidence>
<gene>
    <name evidence="1" type="ORF">METZ01_LOCUS53634</name>
</gene>